<evidence type="ECO:0000256" key="6">
    <source>
        <dbReference type="PIRSR" id="PIRSR604808-2"/>
    </source>
</evidence>
<dbReference type="PANTHER" id="PTHR43250:SF2">
    <property type="entry name" value="EXODEOXYRIBONUCLEASE III"/>
    <property type="match status" value="1"/>
</dbReference>
<feature type="active site" evidence="5">
    <location>
        <position position="106"/>
    </location>
</feature>
<evidence type="ECO:0000259" key="8">
    <source>
        <dbReference type="Pfam" id="PF03372"/>
    </source>
</evidence>
<keyword evidence="3 9" id="KW-0378">Hydrolase</keyword>
<dbReference type="InterPro" id="IPR037493">
    <property type="entry name" value="ExoIII-like"/>
</dbReference>
<keyword evidence="6" id="KW-0464">Manganese</keyword>
<keyword evidence="10" id="KW-1185">Reference proteome</keyword>
<feature type="binding site" evidence="6">
    <location>
        <position position="248"/>
    </location>
    <ligand>
        <name>Mg(2+)</name>
        <dbReference type="ChEBI" id="CHEBI:18420"/>
        <label>1</label>
    </ligand>
</feature>
<dbReference type="RefSeq" id="WP_166313431.1">
    <property type="nucleotide sequence ID" value="NZ_WOTH01000006.1"/>
</dbReference>
<evidence type="ECO:0000256" key="4">
    <source>
        <dbReference type="ARBA" id="ARBA00022842"/>
    </source>
</evidence>
<feature type="site" description="Important for catalytic activity" evidence="7">
    <location>
        <position position="218"/>
    </location>
</feature>
<feature type="binding site" evidence="6">
    <location>
        <position position="147"/>
    </location>
    <ligand>
        <name>Mg(2+)</name>
        <dbReference type="ChEBI" id="CHEBI:18420"/>
        <label>1</label>
    </ligand>
</feature>
<comment type="caution">
    <text evidence="9">The sequence shown here is derived from an EMBL/GenBank/DDBJ whole genome shotgun (WGS) entry which is preliminary data.</text>
</comment>
<comment type="cofactor">
    <cofactor evidence="6">
        <name>Mg(2+)</name>
        <dbReference type="ChEBI" id="CHEBI:18420"/>
    </cofactor>
    <cofactor evidence="6">
        <name>Mn(2+)</name>
        <dbReference type="ChEBI" id="CHEBI:29035"/>
    </cofactor>
    <text evidence="6">Probably binds two magnesium or manganese ions per subunit.</text>
</comment>
<evidence type="ECO:0000256" key="5">
    <source>
        <dbReference type="PIRSR" id="PIRSR604808-1"/>
    </source>
</evidence>
<dbReference type="InterPro" id="IPR036691">
    <property type="entry name" value="Endo/exonu/phosph_ase_sf"/>
</dbReference>
<dbReference type="NCBIfam" id="TIGR00633">
    <property type="entry name" value="xth"/>
    <property type="match status" value="1"/>
</dbReference>
<feature type="binding site" evidence="6">
    <location>
        <position position="149"/>
    </location>
    <ligand>
        <name>Mg(2+)</name>
        <dbReference type="ChEBI" id="CHEBI:18420"/>
        <label>1</label>
    </ligand>
</feature>
<dbReference type="Proteomes" id="UP000597459">
    <property type="component" value="Unassembled WGS sequence"/>
</dbReference>
<evidence type="ECO:0000256" key="1">
    <source>
        <dbReference type="ARBA" id="ARBA00007092"/>
    </source>
</evidence>
<dbReference type="InterPro" id="IPR005135">
    <property type="entry name" value="Endo/exonuclease/phosphatase"/>
</dbReference>
<dbReference type="InterPro" id="IPR020847">
    <property type="entry name" value="AP_endonuclease_F1_BS"/>
</dbReference>
<dbReference type="CDD" id="cd09086">
    <property type="entry name" value="ExoIII-like_AP-endo"/>
    <property type="match status" value="1"/>
</dbReference>
<proteinExistence type="inferred from homology"/>
<keyword evidence="4 6" id="KW-0460">Magnesium</keyword>
<comment type="similarity">
    <text evidence="1">Belongs to the DNA repair enzymes AP/ExoA family.</text>
</comment>
<dbReference type="GO" id="GO:0006281">
    <property type="term" value="P:DNA repair"/>
    <property type="evidence" value="ECO:0007669"/>
    <property type="project" value="InterPro"/>
</dbReference>
<feature type="active site" description="Proton acceptor" evidence="5">
    <location>
        <position position="248"/>
    </location>
</feature>
<evidence type="ECO:0000256" key="2">
    <source>
        <dbReference type="ARBA" id="ARBA00022723"/>
    </source>
</evidence>
<dbReference type="Pfam" id="PF03372">
    <property type="entry name" value="Exo_endo_phos"/>
    <property type="match status" value="1"/>
</dbReference>
<evidence type="ECO:0000313" key="9">
    <source>
        <dbReference type="EMBL" id="NHO53294.1"/>
    </source>
</evidence>
<dbReference type="PANTHER" id="PTHR43250">
    <property type="entry name" value="EXODEOXYRIBONUCLEASE III"/>
    <property type="match status" value="1"/>
</dbReference>
<evidence type="ECO:0000256" key="7">
    <source>
        <dbReference type="PIRSR" id="PIRSR604808-3"/>
    </source>
</evidence>
<feature type="active site" description="Proton donor/acceptor" evidence="5">
    <location>
        <position position="147"/>
    </location>
</feature>
<feature type="binding site" evidence="6">
    <location>
        <position position="7"/>
    </location>
    <ligand>
        <name>Mg(2+)</name>
        <dbReference type="ChEBI" id="CHEBI:18420"/>
        <label>1</label>
    </ligand>
</feature>
<dbReference type="GO" id="GO:0004519">
    <property type="term" value="F:endonuclease activity"/>
    <property type="evidence" value="ECO:0007669"/>
    <property type="project" value="InterPro"/>
</dbReference>
<feature type="site" description="Transition state stabilizer" evidence="7">
    <location>
        <position position="149"/>
    </location>
</feature>
<feature type="binding site" evidence="6">
    <location>
        <position position="247"/>
    </location>
    <ligand>
        <name>Mg(2+)</name>
        <dbReference type="ChEBI" id="CHEBI:18420"/>
        <label>1</label>
    </ligand>
</feature>
<sequence>MKIATWNVNSIRQRQNLVLDWLKRNEPDLLLLQEIKCEAHQFPTEAFEAIGYTSHVVGQKSYNGVATLARAPAEVLARKLPGLSEEEPPARFLEIRTGSLTVGNLYLPNGNSGGPAGFARKMEFFDALARHAEAMLAEGTDFILAGDYNVCPTDKDLATGALPPTDALVHPESRAAFRRLLWLGLTDAVRALHPQETIYTFWDYQAGAFRRDMGLRIDHMLLSPRIAERLLTAEVDRDERGMEQPSDHVPVVITLS</sequence>
<evidence type="ECO:0000313" key="10">
    <source>
        <dbReference type="Proteomes" id="UP000597459"/>
    </source>
</evidence>
<feature type="binding site" evidence="6">
    <location>
        <position position="34"/>
    </location>
    <ligand>
        <name>Mg(2+)</name>
        <dbReference type="ChEBI" id="CHEBI:18420"/>
        <label>1</label>
    </ligand>
</feature>
<dbReference type="Gene3D" id="3.60.10.10">
    <property type="entry name" value="Endonuclease/exonuclease/phosphatase"/>
    <property type="match status" value="1"/>
</dbReference>
<dbReference type="GO" id="GO:0003677">
    <property type="term" value="F:DNA binding"/>
    <property type="evidence" value="ECO:0007669"/>
    <property type="project" value="InterPro"/>
</dbReference>
<dbReference type="EC" id="3.1.11.2" evidence="9"/>
<dbReference type="GO" id="GO:0046872">
    <property type="term" value="F:metal ion binding"/>
    <property type="evidence" value="ECO:0007669"/>
    <property type="project" value="UniProtKB-KW"/>
</dbReference>
<dbReference type="NCBIfam" id="TIGR00195">
    <property type="entry name" value="exoDNase_III"/>
    <property type="match status" value="1"/>
</dbReference>
<dbReference type="AlphaFoldDB" id="A0A967B4Y9"/>
<dbReference type="SUPFAM" id="SSF56219">
    <property type="entry name" value="DNase I-like"/>
    <property type="match status" value="1"/>
</dbReference>
<dbReference type="PROSITE" id="PS00726">
    <property type="entry name" value="AP_NUCLEASE_F1_1"/>
    <property type="match status" value="1"/>
</dbReference>
<name>A0A967B4Y9_9PROT</name>
<feature type="site" description="Interaction with DNA substrate" evidence="7">
    <location>
        <position position="248"/>
    </location>
</feature>
<accession>A0A967B4Y9</accession>
<dbReference type="PROSITE" id="PS51435">
    <property type="entry name" value="AP_NUCLEASE_F1_4"/>
    <property type="match status" value="1"/>
</dbReference>
<feature type="domain" description="Endonuclease/exonuclease/phosphatase" evidence="8">
    <location>
        <begin position="4"/>
        <end position="248"/>
    </location>
</feature>
<gene>
    <name evidence="9" type="primary">xth</name>
    <name evidence="9" type="ORF">GOB87_04870</name>
</gene>
<protein>
    <submittedName>
        <fullName evidence="9">Exodeoxyribonuclease III</fullName>
        <ecNumber evidence="9">3.1.11.2</ecNumber>
    </submittedName>
</protein>
<dbReference type="EMBL" id="WOTH01000006">
    <property type="protein sequence ID" value="NHO53294.1"/>
    <property type="molecule type" value="Genomic_DNA"/>
</dbReference>
<evidence type="ECO:0000256" key="3">
    <source>
        <dbReference type="ARBA" id="ARBA00022801"/>
    </source>
</evidence>
<dbReference type="InterPro" id="IPR004808">
    <property type="entry name" value="AP_endonuc_1"/>
</dbReference>
<dbReference type="GO" id="GO:0008311">
    <property type="term" value="F:double-stranded DNA 3'-5' DNA exonuclease activity"/>
    <property type="evidence" value="ECO:0007669"/>
    <property type="project" value="UniProtKB-EC"/>
</dbReference>
<organism evidence="9 10">
    <name type="scientific">Acetobacter estunensis</name>
    <dbReference type="NCBI Taxonomy" id="104097"/>
    <lineage>
        <taxon>Bacteria</taxon>
        <taxon>Pseudomonadati</taxon>
        <taxon>Pseudomonadota</taxon>
        <taxon>Alphaproteobacteria</taxon>
        <taxon>Acetobacterales</taxon>
        <taxon>Acetobacteraceae</taxon>
        <taxon>Acetobacter</taxon>
    </lineage>
</organism>
<keyword evidence="2 6" id="KW-0479">Metal-binding</keyword>
<reference evidence="9" key="1">
    <citation type="submission" date="2019-11" db="EMBL/GenBank/DDBJ databases">
        <title>Description of new Acetobacter species.</title>
        <authorList>
            <person name="Cleenwerck I."/>
            <person name="Sombolestani A.S."/>
        </authorList>
    </citation>
    <scope>NUCLEOTIDE SEQUENCE</scope>
    <source>
        <strain evidence="9">LMG 1626</strain>
    </source>
</reference>